<dbReference type="SUPFAM" id="SSF53067">
    <property type="entry name" value="Actin-like ATPase domain"/>
    <property type="match status" value="1"/>
</dbReference>
<organism evidence="3 4">
    <name type="scientific">Rhodococcus qingshengii</name>
    <dbReference type="NCBI Taxonomy" id="334542"/>
    <lineage>
        <taxon>Bacteria</taxon>
        <taxon>Bacillati</taxon>
        <taxon>Actinomycetota</taxon>
        <taxon>Actinomycetes</taxon>
        <taxon>Mycobacteriales</taxon>
        <taxon>Nocardiaceae</taxon>
        <taxon>Rhodococcus</taxon>
        <taxon>Rhodococcus erythropolis group</taxon>
    </lineage>
</organism>
<reference evidence="2" key="2">
    <citation type="submission" date="2023-02" db="EMBL/GenBank/DDBJ databases">
        <title>A novel hydrolase synthesized by Rhodococcus erythropolis HQ is responsible for the detoxification of Zearalenone.</title>
        <authorList>
            <person name="Hu J."/>
            <person name="Xu J."/>
        </authorList>
    </citation>
    <scope>NUCLEOTIDE SEQUENCE</scope>
    <source>
        <strain evidence="2">HQ</strain>
    </source>
</reference>
<gene>
    <name evidence="3" type="ORF">CHR55_04770</name>
    <name evidence="2" type="ORF">PXH69_01845</name>
</gene>
<dbReference type="Gene3D" id="3.30.420.40">
    <property type="match status" value="2"/>
</dbReference>
<dbReference type="GeneID" id="64138896"/>
<dbReference type="PANTHER" id="PTHR18964">
    <property type="entry name" value="ROK (REPRESSOR, ORF, KINASE) FAMILY"/>
    <property type="match status" value="1"/>
</dbReference>
<dbReference type="Proteomes" id="UP000230886">
    <property type="component" value="Unassembled WGS sequence"/>
</dbReference>
<dbReference type="PANTHER" id="PTHR18964:SF173">
    <property type="entry name" value="GLUCOKINASE"/>
    <property type="match status" value="1"/>
</dbReference>
<dbReference type="RefSeq" id="WP_058039191.1">
    <property type="nucleotide sequence ID" value="NZ_AP023172.1"/>
</dbReference>
<dbReference type="InterPro" id="IPR000600">
    <property type="entry name" value="ROK"/>
</dbReference>
<name>A0A2A5JH61_RHOSG</name>
<evidence type="ECO:0000256" key="1">
    <source>
        <dbReference type="ARBA" id="ARBA00006479"/>
    </source>
</evidence>
<protein>
    <submittedName>
        <fullName evidence="3">ROK family protein</fullName>
    </submittedName>
</protein>
<dbReference type="Pfam" id="PF00480">
    <property type="entry name" value="ROK"/>
    <property type="match status" value="1"/>
</dbReference>
<proteinExistence type="inferred from homology"/>
<accession>A0A4S5EFD9</accession>
<comment type="caution">
    <text evidence="3">The sequence shown here is derived from an EMBL/GenBank/DDBJ whole genome shotgun (WGS) entry which is preliminary data.</text>
</comment>
<accession>A0A2A5JH61</accession>
<dbReference type="EMBL" id="NOVD01000002">
    <property type="protein sequence ID" value="PCK28627.1"/>
    <property type="molecule type" value="Genomic_DNA"/>
</dbReference>
<dbReference type="AlphaFoldDB" id="A0A2A5JH61"/>
<comment type="similarity">
    <text evidence="1">Belongs to the ROK (NagC/XylR) family.</text>
</comment>
<dbReference type="Proteomes" id="UP001217325">
    <property type="component" value="Unassembled WGS sequence"/>
</dbReference>
<dbReference type="InterPro" id="IPR043129">
    <property type="entry name" value="ATPase_NBD"/>
</dbReference>
<evidence type="ECO:0000313" key="4">
    <source>
        <dbReference type="Proteomes" id="UP000230886"/>
    </source>
</evidence>
<evidence type="ECO:0000313" key="2">
    <source>
        <dbReference type="EMBL" id="MDE8643673.1"/>
    </source>
</evidence>
<reference evidence="3 4" key="1">
    <citation type="submission" date="2017-07" db="EMBL/GenBank/DDBJ databases">
        <title>Draft sequence of Rhodococcus enclensis 23b-28.</title>
        <authorList>
            <person name="Besaury L."/>
            <person name="Sancelme M."/>
            <person name="Amato P."/>
            <person name="Lallement A."/>
            <person name="Delort A.-M."/>
        </authorList>
    </citation>
    <scope>NUCLEOTIDE SEQUENCE [LARGE SCALE GENOMIC DNA]</scope>
    <source>
        <strain evidence="3 4">23b-28</strain>
    </source>
</reference>
<sequence length="309" mass="30623">MTSGQKRWIGIDIGGTKVAAAVVTSDGDVIDTVRAATPTAGREAVLGTATALIDRLRANHTVAGIGVGAPGIIDRVRGRVVFASDILSGWSGAEVRGELEAHSGLPVTVDNDVRAMAHGENMIGAGRGRTSALFVSIGTGIGGALTVGGQLYHGAHGTAGELAHLLVPVSGAIGCGCGRTDHLEAVASGPAMAAEYAARAGVPTQPLQAVVALMHSGDPIARAVVSDAGTLLGRVLAGVATAFDPEVIVIGGGAAQIGADLLSPLTSAFRVEAMGPIAETAILPARLGTDAPLVGAALLAAATRIEVTP</sequence>
<dbReference type="EMBL" id="JARDXE010000001">
    <property type="protein sequence ID" value="MDE8643673.1"/>
    <property type="molecule type" value="Genomic_DNA"/>
</dbReference>
<evidence type="ECO:0000313" key="3">
    <source>
        <dbReference type="EMBL" id="PCK28627.1"/>
    </source>
</evidence>